<evidence type="ECO:0000313" key="3">
    <source>
        <dbReference type="EMBL" id="KAF2890929.1"/>
    </source>
</evidence>
<gene>
    <name evidence="3" type="ORF">ILUMI_15244</name>
</gene>
<dbReference type="EMBL" id="VTPC01043682">
    <property type="protein sequence ID" value="KAF2890929.1"/>
    <property type="molecule type" value="Genomic_DNA"/>
</dbReference>
<evidence type="ECO:0000313" key="4">
    <source>
        <dbReference type="Proteomes" id="UP000801492"/>
    </source>
</evidence>
<keyword evidence="1" id="KW-0175">Coiled coil</keyword>
<dbReference type="Proteomes" id="UP000801492">
    <property type="component" value="Unassembled WGS sequence"/>
</dbReference>
<reference evidence="3" key="1">
    <citation type="submission" date="2019-08" db="EMBL/GenBank/DDBJ databases">
        <title>The genome of the North American firefly Photinus pyralis.</title>
        <authorList>
            <consortium name="Photinus pyralis genome working group"/>
            <person name="Fallon T.R."/>
            <person name="Sander Lower S.E."/>
            <person name="Weng J.-K."/>
        </authorList>
    </citation>
    <scope>NUCLEOTIDE SEQUENCE</scope>
    <source>
        <strain evidence="3">TRF0915ILg1</strain>
        <tissue evidence="3">Whole body</tissue>
    </source>
</reference>
<keyword evidence="4" id="KW-1185">Reference proteome</keyword>
<evidence type="ECO:0000256" key="2">
    <source>
        <dbReference type="SAM" id="MobiDB-lite"/>
    </source>
</evidence>
<accession>A0A8K0CQV5</accession>
<proteinExistence type="predicted"/>
<name>A0A8K0CQV5_IGNLU</name>
<sequence length="77" mass="9037">MAVCFEKSNRTLKSPSKQHSRDEDKLDKILGLIRDTQVDQKDLKRDQKEIKIEIQEAKETQKTLLKEILNLKEEAKT</sequence>
<protein>
    <submittedName>
        <fullName evidence="3">Uncharacterized protein</fullName>
    </submittedName>
</protein>
<comment type="caution">
    <text evidence="3">The sequence shown here is derived from an EMBL/GenBank/DDBJ whole genome shotgun (WGS) entry which is preliminary data.</text>
</comment>
<feature type="region of interest" description="Disordered" evidence="2">
    <location>
        <begin position="1"/>
        <end position="23"/>
    </location>
</feature>
<dbReference type="AlphaFoldDB" id="A0A8K0CQV5"/>
<feature type="coiled-coil region" evidence="1">
    <location>
        <begin position="40"/>
        <end position="74"/>
    </location>
</feature>
<organism evidence="3 4">
    <name type="scientific">Ignelater luminosus</name>
    <name type="common">Cucubano</name>
    <name type="synonym">Pyrophorus luminosus</name>
    <dbReference type="NCBI Taxonomy" id="2038154"/>
    <lineage>
        <taxon>Eukaryota</taxon>
        <taxon>Metazoa</taxon>
        <taxon>Ecdysozoa</taxon>
        <taxon>Arthropoda</taxon>
        <taxon>Hexapoda</taxon>
        <taxon>Insecta</taxon>
        <taxon>Pterygota</taxon>
        <taxon>Neoptera</taxon>
        <taxon>Endopterygota</taxon>
        <taxon>Coleoptera</taxon>
        <taxon>Polyphaga</taxon>
        <taxon>Elateriformia</taxon>
        <taxon>Elateroidea</taxon>
        <taxon>Elateridae</taxon>
        <taxon>Agrypninae</taxon>
        <taxon>Pyrophorini</taxon>
        <taxon>Ignelater</taxon>
    </lineage>
</organism>
<evidence type="ECO:0000256" key="1">
    <source>
        <dbReference type="SAM" id="Coils"/>
    </source>
</evidence>